<organism evidence="2 3">
    <name type="scientific">Sodalis ligni</name>
    <dbReference type="NCBI Taxonomy" id="2697027"/>
    <lineage>
        <taxon>Bacteria</taxon>
        <taxon>Pseudomonadati</taxon>
        <taxon>Pseudomonadota</taxon>
        <taxon>Gammaproteobacteria</taxon>
        <taxon>Enterobacterales</taxon>
        <taxon>Bruguierivoracaceae</taxon>
        <taxon>Sodalis</taxon>
    </lineage>
</organism>
<dbReference type="InterPro" id="IPR050312">
    <property type="entry name" value="IolE/XylAMocC-like"/>
</dbReference>
<gene>
    <name evidence="2" type="ORF">EZJ58_1373</name>
</gene>
<dbReference type="PANTHER" id="PTHR12110:SF41">
    <property type="entry name" value="INOSOSE DEHYDRATASE"/>
    <property type="match status" value="1"/>
</dbReference>
<evidence type="ECO:0000313" key="3">
    <source>
        <dbReference type="Proteomes" id="UP000294555"/>
    </source>
</evidence>
<dbReference type="PANTHER" id="PTHR12110">
    <property type="entry name" value="HYDROXYPYRUVATE ISOMERASE"/>
    <property type="match status" value="1"/>
</dbReference>
<comment type="caution">
    <text evidence="2">The sequence shown here is derived from an EMBL/GenBank/DDBJ whole genome shotgun (WGS) entry which is preliminary data.</text>
</comment>
<dbReference type="Proteomes" id="UP000294555">
    <property type="component" value="Unassembled WGS sequence"/>
</dbReference>
<dbReference type="Gene3D" id="3.20.20.150">
    <property type="entry name" value="Divalent-metal-dependent TIM barrel enzymes"/>
    <property type="match status" value="1"/>
</dbReference>
<dbReference type="InterPro" id="IPR013022">
    <property type="entry name" value="Xyl_isomerase-like_TIM-brl"/>
</dbReference>
<evidence type="ECO:0000259" key="1">
    <source>
        <dbReference type="Pfam" id="PF01261"/>
    </source>
</evidence>
<accession>A0A4R1N803</accession>
<feature type="domain" description="Xylose isomerase-like TIM barrel" evidence="1">
    <location>
        <begin position="23"/>
        <end position="242"/>
    </location>
</feature>
<dbReference type="GO" id="GO:0016853">
    <property type="term" value="F:isomerase activity"/>
    <property type="evidence" value="ECO:0007669"/>
    <property type="project" value="UniProtKB-KW"/>
</dbReference>
<dbReference type="Pfam" id="PF01261">
    <property type="entry name" value="AP_endonuc_2"/>
    <property type="match status" value="1"/>
</dbReference>
<dbReference type="AlphaFoldDB" id="A0A4R1N803"/>
<name>A0A4R1N803_9GAMM</name>
<sequence length="283" mass="31166">MTHPLIVGVNTAMFDGIDQETTFRIVHETGFNIIELAYNQGYVGNLDPALFGDENAARVKALFDKYRLRSVALGCTINLAGEDAVAQFSKRISFASKIGATYLNTCTAKRGDYDRLVHNLRALAPEAADHGCVICVENGGDPDYDAFSVAQEGRQLLEDVGHDAVAFNFDAGNMVSLRPDVAPIEHGFEMLGNMRHCHIKDIRTQNGEFFFTAIGRGQLDYRPLLPALAQHNIPCSLEIPLRMHRQANTMPLRGANPVPVEQSREVLLQSRQALETMLGRALG</sequence>
<evidence type="ECO:0000313" key="2">
    <source>
        <dbReference type="EMBL" id="TCL03312.1"/>
    </source>
</evidence>
<protein>
    <submittedName>
        <fullName evidence="2">Sugar phosphate isomerase/epimerase</fullName>
    </submittedName>
</protein>
<keyword evidence="2" id="KW-0413">Isomerase</keyword>
<dbReference type="SUPFAM" id="SSF51658">
    <property type="entry name" value="Xylose isomerase-like"/>
    <property type="match status" value="1"/>
</dbReference>
<reference evidence="2 3" key="1">
    <citation type="submission" date="2019-02" db="EMBL/GenBank/DDBJ databases">
        <title>Investigation of anaerobic lignin degradation for improved lignocellulosic biofuels.</title>
        <authorList>
            <person name="Deangelis K."/>
        </authorList>
    </citation>
    <scope>NUCLEOTIDE SEQUENCE [LARGE SCALE GENOMIC DNA]</scope>
    <source>
        <strain evidence="2 3">159R</strain>
    </source>
</reference>
<dbReference type="EMBL" id="SJOI01000001">
    <property type="protein sequence ID" value="TCL03312.1"/>
    <property type="molecule type" value="Genomic_DNA"/>
</dbReference>
<dbReference type="RefSeq" id="WP_132922194.1">
    <property type="nucleotide sequence ID" value="NZ_SJOI01000001.1"/>
</dbReference>
<proteinExistence type="predicted"/>
<dbReference type="OrthoDB" id="7914296at2"/>
<keyword evidence="3" id="KW-1185">Reference proteome</keyword>
<dbReference type="InterPro" id="IPR036237">
    <property type="entry name" value="Xyl_isomerase-like_sf"/>
</dbReference>